<dbReference type="AlphaFoldDB" id="A0A1H6S8I4"/>
<evidence type="ECO:0000313" key="2">
    <source>
        <dbReference type="Proteomes" id="UP000199532"/>
    </source>
</evidence>
<dbReference type="SUPFAM" id="SSF49464">
    <property type="entry name" value="Carboxypeptidase regulatory domain-like"/>
    <property type="match status" value="1"/>
</dbReference>
<accession>A0A1H6S8I4</accession>
<dbReference type="InterPro" id="IPR008969">
    <property type="entry name" value="CarboxyPept-like_regulatory"/>
</dbReference>
<keyword evidence="2" id="KW-1185">Reference proteome</keyword>
<dbReference type="PROSITE" id="PS51257">
    <property type="entry name" value="PROKAR_LIPOPROTEIN"/>
    <property type="match status" value="1"/>
</dbReference>
<name>A0A1H6S8I4_9BACT</name>
<sequence>MNWTFTRLGAINLVAIILSLSISCRAQKLLNSTVSIQVKQKPVSEVLKIVSEQKNFYFSYNSNIVPGDSLVTLNMQNKTVRQVLDVLLTGIYQYKETGDYIIIQRPPKEKNYHLTGRIFDNETGKEVDYASVYSKQLLASALSDDHGSFRLRLRDRNFPLSLTISKVGYADTTIVVNSELENDLTITIYPKAIDLDPVFVRYSEGGGSWLARMFVSSKLRLQSRNISRFFVSLPYQASFTPGLSTHGKMSSQVSNKVSLNILGGYTAGVNGVELAGWFNISKKDVRYVQIAGIFNIVSGHVHGVQMAGFHNHVLDSLKGVQVSGLSNQINKSLSGVQISGWLSRVSGEMHGAQISGVGNIARSEANGGQISGMFNLAKENIRGLQISGGINFGKKSVSGAQISGLGNSVKAEMYGLQLAGLYNYTKNLRGVQVGVINLADTSSGYSIGLINIIKKGKGAFAIYANEVLPLNLAWKSGNRKLYNIFTVGTGLGAGNKAFTFGFGVGKEFVFNKSLSLNTEIINQNFYLGQWKDLPVMYRFQTGLNIKISKRISVFAGPSFNIFNSQQTEFRKGYQTLANEGSYRFKINNSTHGWVGWQVGLLWNYGAER</sequence>
<dbReference type="EMBL" id="FNXY01000002">
    <property type="protein sequence ID" value="SEI62214.1"/>
    <property type="molecule type" value="Genomic_DNA"/>
</dbReference>
<protein>
    <submittedName>
        <fullName evidence="1">CarboxypepD_reg-like domain-containing protein</fullName>
    </submittedName>
</protein>
<organism evidence="1 2">
    <name type="scientific">Dyadobacter koreensis</name>
    <dbReference type="NCBI Taxonomy" id="408657"/>
    <lineage>
        <taxon>Bacteria</taxon>
        <taxon>Pseudomonadati</taxon>
        <taxon>Bacteroidota</taxon>
        <taxon>Cytophagia</taxon>
        <taxon>Cytophagales</taxon>
        <taxon>Spirosomataceae</taxon>
        <taxon>Dyadobacter</taxon>
    </lineage>
</organism>
<dbReference type="RefSeq" id="WP_090334548.1">
    <property type="nucleotide sequence ID" value="NZ_FNXY01000002.1"/>
</dbReference>
<reference evidence="1 2" key="1">
    <citation type="submission" date="2016-10" db="EMBL/GenBank/DDBJ databases">
        <authorList>
            <person name="de Groot N.N."/>
        </authorList>
    </citation>
    <scope>NUCLEOTIDE SEQUENCE [LARGE SCALE GENOMIC DNA]</scope>
    <source>
        <strain evidence="1 2">DSM 19938</strain>
    </source>
</reference>
<dbReference type="OrthoDB" id="5505971at2"/>
<proteinExistence type="predicted"/>
<dbReference type="Pfam" id="PF13715">
    <property type="entry name" value="CarbopepD_reg_2"/>
    <property type="match status" value="1"/>
</dbReference>
<evidence type="ECO:0000313" key="1">
    <source>
        <dbReference type="EMBL" id="SEI62214.1"/>
    </source>
</evidence>
<dbReference type="STRING" id="408657.SAMN04487995_1702"/>
<dbReference type="Proteomes" id="UP000199532">
    <property type="component" value="Unassembled WGS sequence"/>
</dbReference>
<gene>
    <name evidence="1" type="ORF">SAMN04487995_1702</name>
</gene>